<dbReference type="AlphaFoldDB" id="A0A2R5GCT2"/>
<feature type="domain" description="Glyceraldehyde 3-phosphate dehydrogenase NAD(P) binding" evidence="4">
    <location>
        <begin position="152"/>
        <end position="313"/>
    </location>
</feature>
<dbReference type="GO" id="GO:0051287">
    <property type="term" value="F:NAD binding"/>
    <property type="evidence" value="ECO:0007669"/>
    <property type="project" value="InterPro"/>
</dbReference>
<gene>
    <name evidence="5" type="ORF">FCC1311_050012</name>
</gene>
<evidence type="ECO:0000256" key="3">
    <source>
        <dbReference type="RuleBase" id="RU000397"/>
    </source>
</evidence>
<dbReference type="SMART" id="SM00846">
    <property type="entry name" value="Gp_dh_N"/>
    <property type="match status" value="1"/>
</dbReference>
<dbReference type="PRINTS" id="PR00078">
    <property type="entry name" value="G3PDHDRGNASE"/>
</dbReference>
<dbReference type="InterPro" id="IPR020828">
    <property type="entry name" value="GlycerAld_3-P_DH_NAD(P)-bd"/>
</dbReference>
<keyword evidence="6" id="KW-1185">Reference proteome</keyword>
<dbReference type="InterPro" id="IPR020831">
    <property type="entry name" value="GlycerAld/Erythrose_P_DH"/>
</dbReference>
<dbReference type="PANTHER" id="PTHR43454">
    <property type="entry name" value="GLYCERALDEHYDE-3-PHOSPHATE DEHYDROGENASE"/>
    <property type="match status" value="1"/>
</dbReference>
<dbReference type="InParanoid" id="A0A2R5GCT2"/>
<evidence type="ECO:0000313" key="6">
    <source>
        <dbReference type="Proteomes" id="UP000241890"/>
    </source>
</evidence>
<organism evidence="5 6">
    <name type="scientific">Hondaea fermentalgiana</name>
    <dbReference type="NCBI Taxonomy" id="2315210"/>
    <lineage>
        <taxon>Eukaryota</taxon>
        <taxon>Sar</taxon>
        <taxon>Stramenopiles</taxon>
        <taxon>Bigyra</taxon>
        <taxon>Labyrinthulomycetes</taxon>
        <taxon>Thraustochytrida</taxon>
        <taxon>Thraustochytriidae</taxon>
        <taxon>Hondaea</taxon>
    </lineage>
</organism>
<evidence type="ECO:0000259" key="4">
    <source>
        <dbReference type="SMART" id="SM00846"/>
    </source>
</evidence>
<reference evidence="5 6" key="1">
    <citation type="submission" date="2017-12" db="EMBL/GenBank/DDBJ databases">
        <title>Sequencing, de novo assembly and annotation of complete genome of a new Thraustochytrid species, strain FCC1311.</title>
        <authorList>
            <person name="Sedici K."/>
            <person name="Godart F."/>
            <person name="Aiese Cigliano R."/>
            <person name="Sanseverino W."/>
            <person name="Barakat M."/>
            <person name="Ortet P."/>
            <person name="Marechal E."/>
            <person name="Cagnac O."/>
            <person name="Amato A."/>
        </authorList>
    </citation>
    <scope>NUCLEOTIDE SEQUENCE [LARGE SCALE GENOMIC DNA]</scope>
</reference>
<proteinExistence type="inferred from homology"/>
<dbReference type="InterPro" id="IPR020829">
    <property type="entry name" value="GlycerAld_3-P_DH_cat"/>
</dbReference>
<dbReference type="Pfam" id="PF00044">
    <property type="entry name" value="Gp_dh_N"/>
    <property type="match status" value="1"/>
</dbReference>
<dbReference type="SUPFAM" id="SSF55347">
    <property type="entry name" value="Glyceraldehyde-3-phosphate dehydrogenase-like, C-terminal domain"/>
    <property type="match status" value="1"/>
</dbReference>
<dbReference type="CDD" id="cd05214">
    <property type="entry name" value="GAPDH_I_N"/>
    <property type="match status" value="1"/>
</dbReference>
<dbReference type="GO" id="GO:0016620">
    <property type="term" value="F:oxidoreductase activity, acting on the aldehyde or oxo group of donors, NAD or NADP as acceptor"/>
    <property type="evidence" value="ECO:0007669"/>
    <property type="project" value="InterPro"/>
</dbReference>
<sequence>MNGNGVIANGDVPVSKRSWAMAKRASCYESELEAHNRRERCAVRMAMFVGELLYERGVELVLFRKHLSDASTAELLGFHAYAAEVVKKPIDIESTTQMAEALTQIDLAPAKLDVGLLAYQWKTEANGMTKLEFLQDRLATFTKAHEIPFKPRDVVLFGFGRIGRLAARELIRQAGKGQQLRLRAIVTRDKKPEDIVKRAALLSHDSVHGNFKGIVEYDIESQTLCVNGQVIQMISAAQPEDIDYVKYGIDNALIIDNTGAFRDFDALSRHHKSEGVNKILLTAPGKGVPNVVYGINHEQLNVKDDHIFSAASCTTNAISPVLKVIDDVFGVRSGHIETCHSYTNDQSLLDNFHKKERRGRSAALNMVLTETGAAKAVPRVIPTLEGKLTAHAIRVPTPNASLAILQLRLNRNVDVAEVNEAVRQASVSGDLVNQIHYSIDPELVSNDVIGNSCCAVFDSVASIQGAEPDTVMLYVFYDNEFGYTRQVMRLAKHITGVRRKIYY</sequence>
<dbReference type="PROSITE" id="PS00071">
    <property type="entry name" value="GAPDH"/>
    <property type="match status" value="1"/>
</dbReference>
<evidence type="ECO:0000256" key="1">
    <source>
        <dbReference type="ARBA" id="ARBA00007406"/>
    </source>
</evidence>
<dbReference type="PANTHER" id="PTHR43454:SF1">
    <property type="entry name" value="GLYCERALDEHYDE 3-PHOSPHATE DEHYDROGENASE NAD(P) BINDING DOMAIN-CONTAINING PROTEIN"/>
    <property type="match status" value="1"/>
</dbReference>
<comment type="caution">
    <text evidence="5">The sequence shown here is derived from an EMBL/GenBank/DDBJ whole genome shotgun (WGS) entry which is preliminary data.</text>
</comment>
<dbReference type="Proteomes" id="UP000241890">
    <property type="component" value="Unassembled WGS sequence"/>
</dbReference>
<dbReference type="CDD" id="cd18126">
    <property type="entry name" value="GAPDH_I_C"/>
    <property type="match status" value="1"/>
</dbReference>
<dbReference type="InterPro" id="IPR036291">
    <property type="entry name" value="NAD(P)-bd_dom_sf"/>
</dbReference>
<dbReference type="Gene3D" id="3.30.360.10">
    <property type="entry name" value="Dihydrodipicolinate Reductase, domain 2"/>
    <property type="match status" value="1"/>
</dbReference>
<dbReference type="OrthoDB" id="185253at2759"/>
<evidence type="ECO:0000256" key="2">
    <source>
        <dbReference type="ARBA" id="ARBA00023002"/>
    </source>
</evidence>
<dbReference type="Gene3D" id="3.40.50.720">
    <property type="entry name" value="NAD(P)-binding Rossmann-like Domain"/>
    <property type="match status" value="1"/>
</dbReference>
<dbReference type="EMBL" id="BEYU01000049">
    <property type="protein sequence ID" value="GBG28780.1"/>
    <property type="molecule type" value="Genomic_DNA"/>
</dbReference>
<comment type="similarity">
    <text evidence="1 3">Belongs to the glyceraldehyde-3-phosphate dehydrogenase family.</text>
</comment>
<accession>A0A2R5GCT2</accession>
<dbReference type="SUPFAM" id="SSF51735">
    <property type="entry name" value="NAD(P)-binding Rossmann-fold domains"/>
    <property type="match status" value="1"/>
</dbReference>
<dbReference type="Pfam" id="PF02800">
    <property type="entry name" value="Gp_dh_C"/>
    <property type="match status" value="1"/>
</dbReference>
<name>A0A2R5GCT2_9STRA</name>
<dbReference type="InterPro" id="IPR020830">
    <property type="entry name" value="GlycerAld_3-P_DH_AS"/>
</dbReference>
<protein>
    <submittedName>
        <fullName evidence="5">Glyceraldehyde-3-phosphate dehydrogenase</fullName>
    </submittedName>
</protein>
<keyword evidence="2" id="KW-0560">Oxidoreductase</keyword>
<evidence type="ECO:0000313" key="5">
    <source>
        <dbReference type="EMBL" id="GBG28780.1"/>
    </source>
</evidence>
<dbReference type="NCBIfam" id="NF006139">
    <property type="entry name" value="PRK08289.1"/>
    <property type="match status" value="1"/>
</dbReference>